<protein>
    <recommendedName>
        <fullName evidence="5">CARDB domain-containing protein</fullName>
    </recommendedName>
</protein>
<evidence type="ECO:0000313" key="4">
    <source>
        <dbReference type="Proteomes" id="UP000471152"/>
    </source>
</evidence>
<evidence type="ECO:0000313" key="3">
    <source>
        <dbReference type="Proteomes" id="UP000468828"/>
    </source>
</evidence>
<organism evidence="2 4">
    <name type="scientific">Modestobacter muralis</name>
    <dbReference type="NCBI Taxonomy" id="1608614"/>
    <lineage>
        <taxon>Bacteria</taxon>
        <taxon>Bacillati</taxon>
        <taxon>Actinomycetota</taxon>
        <taxon>Actinomycetes</taxon>
        <taxon>Geodermatophilales</taxon>
        <taxon>Geodermatophilaceae</taxon>
        <taxon>Modestobacter</taxon>
    </lineage>
</organism>
<proteinExistence type="predicted"/>
<reference evidence="2 4" key="2">
    <citation type="submission" date="2020-02" db="EMBL/GenBank/DDBJ databases">
        <title>The WGS of Modestobacter muralis DSM 100205.</title>
        <authorList>
            <person name="Jiang Z."/>
        </authorList>
    </citation>
    <scope>NUCLEOTIDE SEQUENCE [LARGE SCALE GENOMIC DNA]</scope>
    <source>
        <strain evidence="2 4">DSM 100205</strain>
    </source>
</reference>
<accession>A0A6P0H1E4</accession>
<dbReference type="EMBL" id="JAAGWB010000002">
    <property type="protein sequence ID" value="NEN49467.1"/>
    <property type="molecule type" value="Genomic_DNA"/>
</dbReference>
<gene>
    <name evidence="2" type="ORF">G3R41_00725</name>
    <name evidence="1" type="ORF">GCU67_00725</name>
</gene>
<comment type="caution">
    <text evidence="2">The sequence shown here is derived from an EMBL/GenBank/DDBJ whole genome shotgun (WGS) entry which is preliminary data.</text>
</comment>
<dbReference type="Proteomes" id="UP000468828">
    <property type="component" value="Unassembled WGS sequence"/>
</dbReference>
<evidence type="ECO:0000313" key="1">
    <source>
        <dbReference type="EMBL" id="NEK92700.1"/>
    </source>
</evidence>
<dbReference type="AlphaFoldDB" id="A0A6P0H1E4"/>
<keyword evidence="3" id="KW-1185">Reference proteome</keyword>
<name>A0A6P0H1E4_9ACTN</name>
<evidence type="ECO:0008006" key="5">
    <source>
        <dbReference type="Google" id="ProtNLM"/>
    </source>
</evidence>
<reference evidence="1 3" key="1">
    <citation type="submission" date="2020-01" db="EMBL/GenBank/DDBJ databases">
        <title>the WGS Modestobacter muralis CPCC 204518.</title>
        <authorList>
            <person name="Jiang Z."/>
        </authorList>
    </citation>
    <scope>NUCLEOTIDE SEQUENCE [LARGE SCALE GENOMIC DNA]</scope>
    <source>
        <strain evidence="1 3">DSM 100205</strain>
    </source>
</reference>
<evidence type="ECO:0000313" key="2">
    <source>
        <dbReference type="EMBL" id="NEN49467.1"/>
    </source>
</evidence>
<sequence>MGGNQEREGDPSDTRPYLCLPYWTAPLTPGGRWDDGAQRPLDTTAVTSWLCDAVHAGPYTPGQPLEVSVDVRNAGGGNSTAMATVVVYWADPTVGFAKPTFLAATVVPVPPSRTTPAMTRTPTMRGTIPASAPAHVCLLVAVSHPQDRAGTVCDPVGDRHWAQRNLTATPVAPGAPALLPMMVANPLAEDGSFTLVVRRTDGLRARQVAAETGTVPGDGALLLRLLDADGAQVGRGGRSVYLELGLGPRDERRFSLLVEVVEELAPGTSLGLEAELFEQSGERVVGSLGMALVGRVE</sequence>
<dbReference type="RefSeq" id="WP_163609043.1">
    <property type="nucleotide sequence ID" value="NZ_JAAGWB010000002.1"/>
</dbReference>
<dbReference type="EMBL" id="JAAGWH010000002">
    <property type="protein sequence ID" value="NEK92700.1"/>
    <property type="molecule type" value="Genomic_DNA"/>
</dbReference>
<dbReference type="Proteomes" id="UP000471152">
    <property type="component" value="Unassembled WGS sequence"/>
</dbReference>